<keyword evidence="2" id="KW-1185">Reference proteome</keyword>
<accession>A0A5B0QCM6</accession>
<protein>
    <submittedName>
        <fullName evidence="1">Uncharacterized protein</fullName>
    </submittedName>
</protein>
<dbReference type="Proteomes" id="UP000324748">
    <property type="component" value="Unassembled WGS sequence"/>
</dbReference>
<comment type="caution">
    <text evidence="1">The sequence shown here is derived from an EMBL/GenBank/DDBJ whole genome shotgun (WGS) entry which is preliminary data.</text>
</comment>
<organism evidence="1 2">
    <name type="scientific">Puccinia graminis f. sp. tritici</name>
    <dbReference type="NCBI Taxonomy" id="56615"/>
    <lineage>
        <taxon>Eukaryota</taxon>
        <taxon>Fungi</taxon>
        <taxon>Dikarya</taxon>
        <taxon>Basidiomycota</taxon>
        <taxon>Pucciniomycotina</taxon>
        <taxon>Pucciniomycetes</taxon>
        <taxon>Pucciniales</taxon>
        <taxon>Pucciniaceae</taxon>
        <taxon>Puccinia</taxon>
    </lineage>
</organism>
<proteinExistence type="predicted"/>
<sequence length="89" mass="10452">MKYIWLKTPMLLVFLLGVSKMFLIAAHQCPMLRVLPDLNPKPHHIDTITISVDGYRVRYHTFRCNLCDATWSEQQWKKKEPYHPLGPSS</sequence>
<dbReference type="EMBL" id="VSWC01000027">
    <property type="protein sequence ID" value="KAA1110673.1"/>
    <property type="molecule type" value="Genomic_DNA"/>
</dbReference>
<dbReference type="AlphaFoldDB" id="A0A5B0QCM6"/>
<reference evidence="1 2" key="1">
    <citation type="submission" date="2019-05" db="EMBL/GenBank/DDBJ databases">
        <title>Emergence of the Ug99 lineage of the wheat stem rust pathogen through somatic hybridization.</title>
        <authorList>
            <person name="Li F."/>
            <person name="Upadhyaya N.M."/>
            <person name="Sperschneider J."/>
            <person name="Matny O."/>
            <person name="Nguyen-Phuc H."/>
            <person name="Mago R."/>
            <person name="Raley C."/>
            <person name="Miller M.E."/>
            <person name="Silverstein K.A.T."/>
            <person name="Henningsen E."/>
            <person name="Hirsch C.D."/>
            <person name="Visser B."/>
            <person name="Pretorius Z.A."/>
            <person name="Steffenson B.J."/>
            <person name="Schwessinger B."/>
            <person name="Dodds P.N."/>
            <person name="Figueroa M."/>
        </authorList>
    </citation>
    <scope>NUCLEOTIDE SEQUENCE [LARGE SCALE GENOMIC DNA]</scope>
    <source>
        <strain evidence="1">21-0</strain>
    </source>
</reference>
<evidence type="ECO:0000313" key="1">
    <source>
        <dbReference type="EMBL" id="KAA1110673.1"/>
    </source>
</evidence>
<gene>
    <name evidence="1" type="ORF">PGT21_029295</name>
</gene>
<name>A0A5B0QCM6_PUCGR</name>
<evidence type="ECO:0000313" key="2">
    <source>
        <dbReference type="Proteomes" id="UP000324748"/>
    </source>
</evidence>